<evidence type="ECO:0000256" key="5">
    <source>
        <dbReference type="ARBA" id="ARBA00023004"/>
    </source>
</evidence>
<keyword evidence="4" id="KW-0378">Hydrolase</keyword>
<dbReference type="PANTHER" id="PTHR35795:SF1">
    <property type="entry name" value="BIS(5'-NUCLEOSYL)-TETRAPHOSPHATASE, SYMMETRICAL"/>
    <property type="match status" value="1"/>
</dbReference>
<dbReference type="Pfam" id="PF01966">
    <property type="entry name" value="HD"/>
    <property type="match status" value="1"/>
</dbReference>
<evidence type="ECO:0000256" key="4">
    <source>
        <dbReference type="ARBA" id="ARBA00022801"/>
    </source>
</evidence>
<dbReference type="InterPro" id="IPR006674">
    <property type="entry name" value="HD_domain"/>
</dbReference>
<dbReference type="AlphaFoldDB" id="A0A644ZQZ3"/>
<dbReference type="SMART" id="SM00471">
    <property type="entry name" value="HDc"/>
    <property type="match status" value="1"/>
</dbReference>
<protein>
    <recommendedName>
        <fullName evidence="1">bis(5'-nucleosyl)-tetraphosphatase (symmetrical)</fullName>
        <ecNumber evidence="1">3.6.1.41</ecNumber>
    </recommendedName>
</protein>
<dbReference type="GO" id="GO:0046872">
    <property type="term" value="F:metal ion binding"/>
    <property type="evidence" value="ECO:0007669"/>
    <property type="project" value="UniProtKB-KW"/>
</dbReference>
<dbReference type="InterPro" id="IPR005249">
    <property type="entry name" value="YqeK"/>
</dbReference>
<reference evidence="8" key="1">
    <citation type="submission" date="2019-08" db="EMBL/GenBank/DDBJ databases">
        <authorList>
            <person name="Kucharzyk K."/>
            <person name="Murdoch R.W."/>
            <person name="Higgins S."/>
            <person name="Loffler F."/>
        </authorList>
    </citation>
    <scope>NUCLEOTIDE SEQUENCE</scope>
</reference>
<evidence type="ECO:0000256" key="1">
    <source>
        <dbReference type="ARBA" id="ARBA00012506"/>
    </source>
</evidence>
<dbReference type="GO" id="GO:0008803">
    <property type="term" value="F:bis(5'-nucleosyl)-tetraphosphatase (symmetrical) activity"/>
    <property type="evidence" value="ECO:0007669"/>
    <property type="project" value="UniProtKB-EC"/>
</dbReference>
<evidence type="ECO:0000313" key="8">
    <source>
        <dbReference type="EMBL" id="MPM42798.1"/>
    </source>
</evidence>
<feature type="domain" description="HD" evidence="7">
    <location>
        <begin position="18"/>
        <end position="133"/>
    </location>
</feature>
<keyword evidence="5" id="KW-0408">Iron</keyword>
<sequence>MEYWDIIDKLKNCLTVKRLVHSQGVSEIAVVLAGRYGVDRDKARLAGILHDCAREIPTQNLVSEALNRLLDIDDIERQEPVLLHAPLGAKLAEEIYGVRDKEILDAIKKHTVGGLTMSRLAKIIYLADFIEPNRDFSGVDKLRQIAETDLDKAVLAAYDHSLEYIIKQRGLIHPATVAGRNQILTNLAEAD</sequence>
<dbReference type="PANTHER" id="PTHR35795">
    <property type="entry name" value="SLR1885 PROTEIN"/>
    <property type="match status" value="1"/>
</dbReference>
<dbReference type="EC" id="3.6.1.41" evidence="1"/>
<gene>
    <name evidence="8" type="ORF">SDC9_89469</name>
</gene>
<name>A0A644ZQZ3_9ZZZZ</name>
<dbReference type="InterPro" id="IPR006675">
    <property type="entry name" value="HDIG_dom"/>
</dbReference>
<evidence type="ECO:0000256" key="2">
    <source>
        <dbReference type="ARBA" id="ARBA00022723"/>
    </source>
</evidence>
<proteinExistence type="predicted"/>
<evidence type="ECO:0000259" key="7">
    <source>
        <dbReference type="PROSITE" id="PS51831"/>
    </source>
</evidence>
<dbReference type="PROSITE" id="PS51831">
    <property type="entry name" value="HD"/>
    <property type="match status" value="1"/>
</dbReference>
<dbReference type="SUPFAM" id="SSF109604">
    <property type="entry name" value="HD-domain/PDEase-like"/>
    <property type="match status" value="1"/>
</dbReference>
<comment type="catalytic activity">
    <reaction evidence="6">
        <text>P(1),P(4)-bis(5'-adenosyl) tetraphosphate + H2O = 2 ADP + 2 H(+)</text>
        <dbReference type="Rhea" id="RHEA:24252"/>
        <dbReference type="ChEBI" id="CHEBI:15377"/>
        <dbReference type="ChEBI" id="CHEBI:15378"/>
        <dbReference type="ChEBI" id="CHEBI:58141"/>
        <dbReference type="ChEBI" id="CHEBI:456216"/>
        <dbReference type="EC" id="3.6.1.41"/>
    </reaction>
</comment>
<comment type="caution">
    <text evidence="8">The sequence shown here is derived from an EMBL/GenBank/DDBJ whole genome shotgun (WGS) entry which is preliminary data.</text>
</comment>
<accession>A0A644ZQZ3</accession>
<evidence type="ECO:0000256" key="6">
    <source>
        <dbReference type="ARBA" id="ARBA00049417"/>
    </source>
</evidence>
<dbReference type="NCBIfam" id="TIGR00488">
    <property type="entry name" value="bis(5'-nucleosyl)-tetraphosphatase (symmetrical) YqeK"/>
    <property type="match status" value="1"/>
</dbReference>
<dbReference type="CDD" id="cd00077">
    <property type="entry name" value="HDc"/>
    <property type="match status" value="1"/>
</dbReference>
<evidence type="ECO:0000256" key="3">
    <source>
        <dbReference type="ARBA" id="ARBA00022741"/>
    </source>
</evidence>
<dbReference type="GO" id="GO:0000166">
    <property type="term" value="F:nucleotide binding"/>
    <property type="evidence" value="ECO:0007669"/>
    <property type="project" value="UniProtKB-KW"/>
</dbReference>
<dbReference type="EMBL" id="VSSQ01009861">
    <property type="protein sequence ID" value="MPM42798.1"/>
    <property type="molecule type" value="Genomic_DNA"/>
</dbReference>
<dbReference type="InterPro" id="IPR003607">
    <property type="entry name" value="HD/PDEase_dom"/>
</dbReference>
<dbReference type="InterPro" id="IPR051094">
    <property type="entry name" value="Diverse_Catalytic_Enzymes"/>
</dbReference>
<keyword evidence="3" id="KW-0547">Nucleotide-binding</keyword>
<organism evidence="8">
    <name type="scientific">bioreactor metagenome</name>
    <dbReference type="NCBI Taxonomy" id="1076179"/>
    <lineage>
        <taxon>unclassified sequences</taxon>
        <taxon>metagenomes</taxon>
        <taxon>ecological metagenomes</taxon>
    </lineage>
</organism>
<keyword evidence="2" id="KW-0479">Metal-binding</keyword>
<dbReference type="Gene3D" id="1.10.3210.10">
    <property type="entry name" value="Hypothetical protein af1432"/>
    <property type="match status" value="1"/>
</dbReference>
<dbReference type="NCBIfam" id="TIGR00277">
    <property type="entry name" value="HDIG"/>
    <property type="match status" value="1"/>
</dbReference>